<dbReference type="InterPro" id="IPR006721">
    <property type="entry name" value="ATP_synth_F1_esu_mt"/>
</dbReference>
<dbReference type="InterPro" id="IPR036742">
    <property type="entry name" value="ATP_synth_F1_esu_sf_mt"/>
</dbReference>
<dbReference type="GO" id="GO:0046933">
    <property type="term" value="F:proton-transporting ATP synthase activity, rotational mechanism"/>
    <property type="evidence" value="ECO:0007669"/>
    <property type="project" value="InterPro"/>
</dbReference>
<dbReference type="GO" id="GO:0042776">
    <property type="term" value="P:proton motive force-driven mitochondrial ATP synthesis"/>
    <property type="evidence" value="ECO:0007669"/>
    <property type="project" value="TreeGrafter"/>
</dbReference>
<gene>
    <name evidence="2" type="ORF">BU26DRAFT_570166</name>
</gene>
<dbReference type="Proteomes" id="UP000800094">
    <property type="component" value="Unassembled WGS sequence"/>
</dbReference>
<reference evidence="2" key="1">
    <citation type="journal article" date="2020" name="Stud. Mycol.">
        <title>101 Dothideomycetes genomes: a test case for predicting lifestyles and emergence of pathogens.</title>
        <authorList>
            <person name="Haridas S."/>
            <person name="Albert R."/>
            <person name="Binder M."/>
            <person name="Bloem J."/>
            <person name="Labutti K."/>
            <person name="Salamov A."/>
            <person name="Andreopoulos B."/>
            <person name="Baker S."/>
            <person name="Barry K."/>
            <person name="Bills G."/>
            <person name="Bluhm B."/>
            <person name="Cannon C."/>
            <person name="Castanera R."/>
            <person name="Culley D."/>
            <person name="Daum C."/>
            <person name="Ezra D."/>
            <person name="Gonzalez J."/>
            <person name="Henrissat B."/>
            <person name="Kuo A."/>
            <person name="Liang C."/>
            <person name="Lipzen A."/>
            <person name="Lutzoni F."/>
            <person name="Magnuson J."/>
            <person name="Mondo S."/>
            <person name="Nolan M."/>
            <person name="Ohm R."/>
            <person name="Pangilinan J."/>
            <person name="Park H.-J."/>
            <person name="Ramirez L."/>
            <person name="Alfaro M."/>
            <person name="Sun H."/>
            <person name="Tritt A."/>
            <person name="Yoshinaga Y."/>
            <person name="Zwiers L.-H."/>
            <person name="Turgeon B."/>
            <person name="Goodwin S."/>
            <person name="Spatafora J."/>
            <person name="Crous P."/>
            <person name="Grigoriev I."/>
        </authorList>
    </citation>
    <scope>NUCLEOTIDE SEQUENCE</scope>
    <source>
        <strain evidence="2">CBS 122368</strain>
    </source>
</reference>
<name>A0A6A6HZM3_9PLEO</name>
<protein>
    <recommendedName>
        <fullName evidence="4">Mitochondrial ATP synthase epsilon chain domain-containing protein</fullName>
    </recommendedName>
</protein>
<dbReference type="Gene3D" id="1.10.1620.20">
    <property type="entry name" value="ATP synthase, F1 complex, epsilon subunit superfamily, mitochondrial"/>
    <property type="match status" value="1"/>
</dbReference>
<dbReference type="GO" id="GO:0045259">
    <property type="term" value="C:proton-transporting ATP synthase complex"/>
    <property type="evidence" value="ECO:0007669"/>
    <property type="project" value="InterPro"/>
</dbReference>
<evidence type="ECO:0008006" key="4">
    <source>
        <dbReference type="Google" id="ProtNLM"/>
    </source>
</evidence>
<evidence type="ECO:0000313" key="3">
    <source>
        <dbReference type="Proteomes" id="UP000800094"/>
    </source>
</evidence>
<dbReference type="SUPFAM" id="SSF48690">
    <property type="entry name" value="Epsilon subunit of mitochondrial F1F0-ATP synthase"/>
    <property type="match status" value="1"/>
</dbReference>
<dbReference type="EMBL" id="ML987205">
    <property type="protein sequence ID" value="KAF2243477.1"/>
    <property type="molecule type" value="Genomic_DNA"/>
</dbReference>
<dbReference type="GeneID" id="54587301"/>
<keyword evidence="3" id="KW-1185">Reference proteome</keyword>
<dbReference type="PANTHER" id="PTHR12448">
    <property type="entry name" value="ATP SYNTHASE EPSILON CHAIN, MITOCHONDRIAL"/>
    <property type="match status" value="1"/>
</dbReference>
<dbReference type="OrthoDB" id="269124at2759"/>
<dbReference type="CDD" id="cd12153">
    <property type="entry name" value="F1-ATPase_epsilon"/>
    <property type="match status" value="1"/>
</dbReference>
<evidence type="ECO:0000256" key="1">
    <source>
        <dbReference type="ARBA" id="ARBA00009502"/>
    </source>
</evidence>
<dbReference type="PANTHER" id="PTHR12448:SF0">
    <property type="entry name" value="ATP SYNTHASE SUBUNIT EPSILON, MITOCHONDRIAL"/>
    <property type="match status" value="1"/>
</dbReference>
<dbReference type="GO" id="GO:0005743">
    <property type="term" value="C:mitochondrial inner membrane"/>
    <property type="evidence" value="ECO:0007669"/>
    <property type="project" value="InterPro"/>
</dbReference>
<proteinExistence type="inferred from homology"/>
<dbReference type="AlphaFoldDB" id="A0A6A6HZM3"/>
<evidence type="ECO:0000313" key="2">
    <source>
        <dbReference type="EMBL" id="KAF2243477.1"/>
    </source>
</evidence>
<dbReference type="FunFam" id="1.10.1620.20:FF:000003">
    <property type="entry name" value="Mitochondrial ATP synthase epsilon chain domain-containing protein"/>
    <property type="match status" value="1"/>
</dbReference>
<accession>A0A6A6HZM3</accession>
<dbReference type="Pfam" id="PF04627">
    <property type="entry name" value="ATP-synt_Eps"/>
    <property type="match status" value="1"/>
</dbReference>
<sequence length="76" mass="8610">MAFAWKAAGLSYNRYITVASRVVRRSLKEDKRIAAERRGETELRFSKWENGKQSEPRNLNEANQAAIAEHAQSASS</sequence>
<organism evidence="2 3">
    <name type="scientific">Trematosphaeria pertusa</name>
    <dbReference type="NCBI Taxonomy" id="390896"/>
    <lineage>
        <taxon>Eukaryota</taxon>
        <taxon>Fungi</taxon>
        <taxon>Dikarya</taxon>
        <taxon>Ascomycota</taxon>
        <taxon>Pezizomycotina</taxon>
        <taxon>Dothideomycetes</taxon>
        <taxon>Pleosporomycetidae</taxon>
        <taxon>Pleosporales</taxon>
        <taxon>Massarineae</taxon>
        <taxon>Trematosphaeriaceae</taxon>
        <taxon>Trematosphaeria</taxon>
    </lineage>
</organism>
<dbReference type="RefSeq" id="XP_033678481.1">
    <property type="nucleotide sequence ID" value="XM_033833971.1"/>
</dbReference>
<comment type="similarity">
    <text evidence="1">Belongs to the eukaryotic ATPase epsilon family.</text>
</comment>